<dbReference type="Proteomes" id="UP000002210">
    <property type="component" value="Chromosome"/>
</dbReference>
<dbReference type="EMBL" id="CP001407">
    <property type="protein sequence ID" value="ACO30530.1"/>
    <property type="molecule type" value="Genomic_DNA"/>
</dbReference>
<evidence type="ECO:0000313" key="2">
    <source>
        <dbReference type="Proteomes" id="UP000002210"/>
    </source>
</evidence>
<dbReference type="AlphaFoldDB" id="A0A158RT37"/>
<organism evidence="1 2">
    <name type="scientific">Bacillus cereus (strain 03BB102)</name>
    <dbReference type="NCBI Taxonomy" id="572264"/>
    <lineage>
        <taxon>Bacteria</taxon>
        <taxon>Bacillati</taxon>
        <taxon>Bacillota</taxon>
        <taxon>Bacilli</taxon>
        <taxon>Bacillales</taxon>
        <taxon>Bacillaceae</taxon>
        <taxon>Bacillus</taxon>
        <taxon>Bacillus cereus group</taxon>
    </lineage>
</organism>
<protein>
    <submittedName>
        <fullName evidence="1">Uncharacterized protein</fullName>
    </submittedName>
</protein>
<dbReference type="KEGG" id="bcx:BCA_1310"/>
<evidence type="ECO:0000313" key="1">
    <source>
        <dbReference type="EMBL" id="ACO30530.1"/>
    </source>
</evidence>
<reference evidence="1 2" key="1">
    <citation type="submission" date="2009-02" db="EMBL/GenBank/DDBJ databases">
        <title>Genome sequence of Bacillus cereus 03BB102.</title>
        <authorList>
            <person name="Dodson R.J."/>
            <person name="Jackson P."/>
            <person name="Munk A.C."/>
            <person name="Brettin T."/>
            <person name="Bruce D."/>
            <person name="Detter C."/>
            <person name="Tapia R."/>
            <person name="Han C."/>
            <person name="Sutton G."/>
            <person name="Sims D."/>
        </authorList>
    </citation>
    <scope>NUCLEOTIDE SEQUENCE [LARGE SCALE GENOMIC DNA]</scope>
    <source>
        <strain evidence="1 2">03BB102</strain>
    </source>
</reference>
<proteinExistence type="predicted"/>
<name>A0A158RT37_BACC3</name>
<sequence length="39" mass="4225">MKKVNTLYFKEVELEEVNSYTDAAGFAIGFGIGVGLVLT</sequence>
<gene>
    <name evidence="1" type="ordered locus">BCA_1310</name>
</gene>
<accession>A0A158RT37</accession>